<protein>
    <submittedName>
        <fullName evidence="1">Uncharacterized protein</fullName>
    </submittedName>
</protein>
<evidence type="ECO:0000313" key="2">
    <source>
        <dbReference type="Proteomes" id="UP000053144"/>
    </source>
</evidence>
<dbReference type="EMBL" id="CM003379">
    <property type="protein sequence ID" value="KOM51928.1"/>
    <property type="molecule type" value="Genomic_DNA"/>
</dbReference>
<dbReference type="Proteomes" id="UP000053144">
    <property type="component" value="Chromosome 9"/>
</dbReference>
<accession>A0A0L9VA90</accession>
<dbReference type="Gramene" id="KOM51928">
    <property type="protein sequence ID" value="KOM51928"/>
    <property type="gene ID" value="LR48_Vigan09g058700"/>
</dbReference>
<gene>
    <name evidence="1" type="ORF">LR48_Vigan09g058700</name>
</gene>
<dbReference type="AlphaFoldDB" id="A0A0L9VA90"/>
<organism evidence="1 2">
    <name type="scientific">Phaseolus angularis</name>
    <name type="common">Azuki bean</name>
    <name type="synonym">Vigna angularis</name>
    <dbReference type="NCBI Taxonomy" id="3914"/>
    <lineage>
        <taxon>Eukaryota</taxon>
        <taxon>Viridiplantae</taxon>
        <taxon>Streptophyta</taxon>
        <taxon>Embryophyta</taxon>
        <taxon>Tracheophyta</taxon>
        <taxon>Spermatophyta</taxon>
        <taxon>Magnoliopsida</taxon>
        <taxon>eudicotyledons</taxon>
        <taxon>Gunneridae</taxon>
        <taxon>Pentapetalae</taxon>
        <taxon>rosids</taxon>
        <taxon>fabids</taxon>
        <taxon>Fabales</taxon>
        <taxon>Fabaceae</taxon>
        <taxon>Papilionoideae</taxon>
        <taxon>50 kb inversion clade</taxon>
        <taxon>NPAAA clade</taxon>
        <taxon>indigoferoid/millettioid clade</taxon>
        <taxon>Phaseoleae</taxon>
        <taxon>Vigna</taxon>
    </lineage>
</organism>
<reference evidence="2" key="1">
    <citation type="journal article" date="2015" name="Proc. Natl. Acad. Sci. U.S.A.">
        <title>Genome sequencing of adzuki bean (Vigna angularis) provides insight into high starch and low fat accumulation and domestication.</title>
        <authorList>
            <person name="Yang K."/>
            <person name="Tian Z."/>
            <person name="Chen C."/>
            <person name="Luo L."/>
            <person name="Zhao B."/>
            <person name="Wang Z."/>
            <person name="Yu L."/>
            <person name="Li Y."/>
            <person name="Sun Y."/>
            <person name="Li W."/>
            <person name="Chen Y."/>
            <person name="Li Y."/>
            <person name="Zhang Y."/>
            <person name="Ai D."/>
            <person name="Zhao J."/>
            <person name="Shang C."/>
            <person name="Ma Y."/>
            <person name="Wu B."/>
            <person name="Wang M."/>
            <person name="Gao L."/>
            <person name="Sun D."/>
            <person name="Zhang P."/>
            <person name="Guo F."/>
            <person name="Wang W."/>
            <person name="Li Y."/>
            <person name="Wang J."/>
            <person name="Varshney R.K."/>
            <person name="Wang J."/>
            <person name="Ling H.Q."/>
            <person name="Wan P."/>
        </authorList>
    </citation>
    <scope>NUCLEOTIDE SEQUENCE</scope>
    <source>
        <strain evidence="2">cv. Jingnong 6</strain>
    </source>
</reference>
<proteinExistence type="predicted"/>
<sequence>MLHLLPRPCIGFSLLDFLLSIQPWPPFFNPESLLEETKNKQESIQAKTLLPLSRFQPAAMLSSPFLFKLFHSIETFPLNVSCSPMMLPILGGGWTVMSWMEMDELACGSCCCSRNVMGSCELPSILLKVSLLLYFQQPP</sequence>
<name>A0A0L9VA90_PHAAN</name>
<evidence type="ECO:0000313" key="1">
    <source>
        <dbReference type="EMBL" id="KOM51928.1"/>
    </source>
</evidence>